<sequence length="92" mass="11399">MPTYIYFVLYKLKELSPEEEERARNEWEKITEEWPPEVRLIGVYDHAWGTEYNGIMVLESESMDSFTRFWKWFRDKVRWYVPETRTIIATKR</sequence>
<proteinExistence type="predicted"/>
<protein>
    <recommendedName>
        <fullName evidence="3">DUF3303 domain-containing protein</fullName>
    </recommendedName>
</protein>
<dbReference type="EMBL" id="RCOR01000022">
    <property type="protein sequence ID" value="RSN69084.1"/>
    <property type="molecule type" value="Genomic_DNA"/>
</dbReference>
<dbReference type="RefSeq" id="WP_012310253.1">
    <property type="nucleotide sequence ID" value="NZ_RCOR01000022.1"/>
</dbReference>
<dbReference type="GeneID" id="6094887"/>
<dbReference type="AlphaFoldDB" id="A0A429G5L7"/>
<organism evidence="1 2">
    <name type="scientific">Candidatus Korarchaeum cryptofilum</name>
    <dbReference type="NCBI Taxonomy" id="498846"/>
    <lineage>
        <taxon>Archaea</taxon>
        <taxon>Thermoproteota</taxon>
        <taxon>Candidatus Korarchaeia</taxon>
        <taxon>Candidatus Korarchaeales</taxon>
        <taxon>Candidatus Korarchaeaceae</taxon>
        <taxon>Candidatus Korarchaeum</taxon>
    </lineage>
</organism>
<evidence type="ECO:0000313" key="1">
    <source>
        <dbReference type="EMBL" id="RSN69084.1"/>
    </source>
</evidence>
<name>A0A429G5L7_9CREN</name>
<reference evidence="1 2" key="1">
    <citation type="submission" date="2018-10" db="EMBL/GenBank/DDBJ databases">
        <title>Co-occurring genomic capacity for anaerobic methane metabolism and dissimilatory sulfite reduction discovered in the Korarchaeota.</title>
        <authorList>
            <person name="Mckay L.J."/>
            <person name="Dlakic M."/>
            <person name="Fields M.W."/>
            <person name="Delmont T.O."/>
            <person name="Eren A.M."/>
            <person name="Jay Z.J."/>
            <person name="Klingelsmith K.B."/>
            <person name="Rusch D.B."/>
            <person name="Inskeep W.P."/>
        </authorList>
    </citation>
    <scope>NUCLEOTIDE SEQUENCE [LARGE SCALE GENOMIC DNA]</scope>
    <source>
        <strain evidence="1 2">WS</strain>
    </source>
</reference>
<dbReference type="Proteomes" id="UP000278149">
    <property type="component" value="Unassembled WGS sequence"/>
</dbReference>
<gene>
    <name evidence="1" type="ORF">D9Q81_04660</name>
</gene>
<evidence type="ECO:0008006" key="3">
    <source>
        <dbReference type="Google" id="ProtNLM"/>
    </source>
</evidence>
<comment type="caution">
    <text evidence="1">The sequence shown here is derived from an EMBL/GenBank/DDBJ whole genome shotgun (WGS) entry which is preliminary data.</text>
</comment>
<dbReference type="OMA" id="WYAIETH"/>
<accession>A0A429G5L7</accession>
<evidence type="ECO:0000313" key="2">
    <source>
        <dbReference type="Proteomes" id="UP000278149"/>
    </source>
</evidence>